<reference evidence="3" key="2">
    <citation type="submission" date="2020-10" db="UniProtKB">
        <authorList>
            <consortium name="WormBaseParasite"/>
        </authorList>
    </citation>
    <scope>IDENTIFICATION</scope>
</reference>
<dbReference type="AlphaFoldDB" id="A0A7E4VR16"/>
<feature type="transmembrane region" description="Helical" evidence="1">
    <location>
        <begin position="172"/>
        <end position="196"/>
    </location>
</feature>
<feature type="transmembrane region" description="Helical" evidence="1">
    <location>
        <begin position="251"/>
        <end position="276"/>
    </location>
</feature>
<evidence type="ECO:0000256" key="1">
    <source>
        <dbReference type="SAM" id="Phobius"/>
    </source>
</evidence>
<dbReference type="PANTHER" id="PTHR45830">
    <property type="entry name" value="SERPENTINE RECEPTOR, CLASS I"/>
    <property type="match status" value="1"/>
</dbReference>
<feature type="transmembrane region" description="Helical" evidence="1">
    <location>
        <begin position="18"/>
        <end position="36"/>
    </location>
</feature>
<dbReference type="WBParaSite" id="Pan_g24007.t1">
    <property type="protein sequence ID" value="Pan_g24007.t1"/>
    <property type="gene ID" value="Pan_g24007"/>
</dbReference>
<keyword evidence="1" id="KW-0472">Membrane</keyword>
<reference evidence="2" key="1">
    <citation type="journal article" date="2013" name="Genetics">
        <title>The draft genome and transcriptome of Panagrellus redivivus are shaped by the harsh demands of a free-living lifestyle.</title>
        <authorList>
            <person name="Srinivasan J."/>
            <person name="Dillman A.R."/>
            <person name="Macchietto M.G."/>
            <person name="Heikkinen L."/>
            <person name="Lakso M."/>
            <person name="Fracchia K.M."/>
            <person name="Antoshechkin I."/>
            <person name="Mortazavi A."/>
            <person name="Wong G."/>
            <person name="Sternberg P.W."/>
        </authorList>
    </citation>
    <scope>NUCLEOTIDE SEQUENCE [LARGE SCALE GENOMIC DNA]</scope>
    <source>
        <strain evidence="2">MT8872</strain>
    </source>
</reference>
<name>A0A7E4VR16_PANRE</name>
<feature type="transmembrane region" description="Helical" evidence="1">
    <location>
        <begin position="108"/>
        <end position="128"/>
    </location>
</feature>
<evidence type="ECO:0000313" key="2">
    <source>
        <dbReference type="Proteomes" id="UP000492821"/>
    </source>
</evidence>
<dbReference type="Proteomes" id="UP000492821">
    <property type="component" value="Unassembled WGS sequence"/>
</dbReference>
<dbReference type="InterPro" id="IPR019422">
    <property type="entry name" value="7TM_GPCR_serpentine_rcpt_Srh"/>
</dbReference>
<organism evidence="2 3">
    <name type="scientific">Panagrellus redivivus</name>
    <name type="common">Microworm</name>
    <dbReference type="NCBI Taxonomy" id="6233"/>
    <lineage>
        <taxon>Eukaryota</taxon>
        <taxon>Metazoa</taxon>
        <taxon>Ecdysozoa</taxon>
        <taxon>Nematoda</taxon>
        <taxon>Chromadorea</taxon>
        <taxon>Rhabditida</taxon>
        <taxon>Tylenchina</taxon>
        <taxon>Panagrolaimomorpha</taxon>
        <taxon>Panagrolaimoidea</taxon>
        <taxon>Panagrolaimidae</taxon>
        <taxon>Panagrellus</taxon>
    </lineage>
</organism>
<protein>
    <submittedName>
        <fullName evidence="3">Serpentine Receptor, class H</fullName>
    </submittedName>
</protein>
<keyword evidence="1" id="KW-0812">Transmembrane</keyword>
<evidence type="ECO:0000313" key="3">
    <source>
        <dbReference type="WBParaSite" id="Pan_g24007.t1"/>
    </source>
</evidence>
<feature type="transmembrane region" description="Helical" evidence="1">
    <location>
        <begin position="217"/>
        <end position="239"/>
    </location>
</feature>
<feature type="transmembrane region" description="Helical" evidence="1">
    <location>
        <begin position="56"/>
        <end position="77"/>
    </location>
</feature>
<proteinExistence type="predicted"/>
<sequence length="303" mass="33993">MFIIYVKSPPSMHIYKHILIYELASGFLFDMVYALWQPVLLWPMRAAIPMGLLGNAMPYSMQIMFGSLLVSAALVTVGQTVQIAYRVAETYPKDNFVRNVLCTNVKTVYAFMVILSVPVAGLILVPIVTNINDPNESRRLFGSDFPAVQQLMEKYPSMGGFHPDLSNVAFDILLDGALVLCAGTPVLTVLNVLQFLQRLKVLKETETKEIYDLNIMLLKALLAQSISLLILIMLPLGIFCLTLKTEVIWGSYPASISLIMLAAHGTITSWCILWYITPYRDFILNLFKFSKKPTVKIRIFSAV</sequence>
<accession>A0A7E4VR16</accession>
<keyword evidence="2" id="KW-1185">Reference proteome</keyword>
<dbReference type="PANTHER" id="PTHR45830:SF15">
    <property type="entry name" value="SERPENTINE RECEPTOR, CLASS I"/>
    <property type="match status" value="1"/>
</dbReference>
<keyword evidence="1" id="KW-1133">Transmembrane helix</keyword>
<dbReference type="Pfam" id="PF10318">
    <property type="entry name" value="7TM_GPCR_Srh"/>
    <property type="match status" value="1"/>
</dbReference>